<dbReference type="EMBL" id="CAFBMB010000005">
    <property type="protein sequence ID" value="CAB4888444.1"/>
    <property type="molecule type" value="Genomic_DNA"/>
</dbReference>
<protein>
    <submittedName>
        <fullName evidence="2">Unannotated protein</fullName>
    </submittedName>
</protein>
<dbReference type="GO" id="GO:0004722">
    <property type="term" value="F:protein serine/threonine phosphatase activity"/>
    <property type="evidence" value="ECO:0007669"/>
    <property type="project" value="InterPro"/>
</dbReference>
<dbReference type="InterPro" id="IPR015655">
    <property type="entry name" value="PP2C"/>
</dbReference>
<reference evidence="2" key="1">
    <citation type="submission" date="2020-05" db="EMBL/GenBank/DDBJ databases">
        <authorList>
            <person name="Chiriac C."/>
            <person name="Salcher M."/>
            <person name="Ghai R."/>
            <person name="Kavagutti S V."/>
        </authorList>
    </citation>
    <scope>NUCLEOTIDE SEQUENCE</scope>
</reference>
<dbReference type="PROSITE" id="PS51746">
    <property type="entry name" value="PPM_2"/>
    <property type="match status" value="1"/>
</dbReference>
<dbReference type="Gene3D" id="3.60.40.10">
    <property type="entry name" value="PPM-type phosphatase domain"/>
    <property type="match status" value="1"/>
</dbReference>
<dbReference type="AlphaFoldDB" id="A0A6J7F4C0"/>
<dbReference type="SMART" id="SM00331">
    <property type="entry name" value="PP2C_SIG"/>
    <property type="match status" value="1"/>
</dbReference>
<accession>A0A6J7F4C0</accession>
<name>A0A6J7F4C0_9ZZZZ</name>
<dbReference type="PANTHER" id="PTHR47992">
    <property type="entry name" value="PROTEIN PHOSPHATASE"/>
    <property type="match status" value="1"/>
</dbReference>
<dbReference type="CDD" id="cd00143">
    <property type="entry name" value="PP2Cc"/>
    <property type="match status" value="1"/>
</dbReference>
<proteinExistence type="predicted"/>
<dbReference type="InterPro" id="IPR001932">
    <property type="entry name" value="PPM-type_phosphatase-like_dom"/>
</dbReference>
<dbReference type="SMART" id="SM00332">
    <property type="entry name" value="PP2Cc"/>
    <property type="match status" value="1"/>
</dbReference>
<dbReference type="SUPFAM" id="SSF81606">
    <property type="entry name" value="PP2C-like"/>
    <property type="match status" value="1"/>
</dbReference>
<evidence type="ECO:0000313" key="2">
    <source>
        <dbReference type="EMBL" id="CAB4888444.1"/>
    </source>
</evidence>
<organism evidence="2">
    <name type="scientific">freshwater metagenome</name>
    <dbReference type="NCBI Taxonomy" id="449393"/>
    <lineage>
        <taxon>unclassified sequences</taxon>
        <taxon>metagenomes</taxon>
        <taxon>ecological metagenomes</taxon>
    </lineage>
</organism>
<gene>
    <name evidence="2" type="ORF">UFOPK3516_00143</name>
</gene>
<evidence type="ECO:0000259" key="1">
    <source>
        <dbReference type="PROSITE" id="PS51746"/>
    </source>
</evidence>
<dbReference type="Pfam" id="PF13672">
    <property type="entry name" value="PP2C_2"/>
    <property type="match status" value="1"/>
</dbReference>
<sequence>MTAIGINTTGHTVRDSATGAAVTLSWAAATEVGLQRSANEDSFVVGCPIFAVADGMGGHSAGDVASGAVVARLAEMASSEFARADDIQTALERAVADLDKLVLDDQRSAGTTVTGAVLVIDDGRLEWAIFNIGDSRVYALLDDTLEQLTRDHSIVQQLVDAGDITRDEADIHPHANVITRAVGLMEPPVPDIVSIPVTPGTRILLCSDGLTKEITDIGIEHFLRSTATAEDTVTDLMRAALGNSGRDNITVVVVDVLAVTAPSQTD</sequence>
<feature type="domain" description="PPM-type phosphatase" evidence="1">
    <location>
        <begin position="25"/>
        <end position="256"/>
    </location>
</feature>
<dbReference type="InterPro" id="IPR036457">
    <property type="entry name" value="PPM-type-like_dom_sf"/>
</dbReference>